<reference evidence="3" key="1">
    <citation type="submission" date="2016-10" db="EMBL/GenBank/DDBJ databases">
        <authorList>
            <person name="Varghese N."/>
            <person name="Submissions S."/>
        </authorList>
    </citation>
    <scope>NUCLEOTIDE SEQUENCE [LARGE SCALE GENOMIC DNA]</scope>
    <source>
        <strain evidence="3">P18</strain>
    </source>
</reference>
<organism evidence="2 3">
    <name type="scientific">Butyrivibrio proteoclasticus</name>
    <dbReference type="NCBI Taxonomy" id="43305"/>
    <lineage>
        <taxon>Bacteria</taxon>
        <taxon>Bacillati</taxon>
        <taxon>Bacillota</taxon>
        <taxon>Clostridia</taxon>
        <taxon>Lachnospirales</taxon>
        <taxon>Lachnospiraceae</taxon>
        <taxon>Butyrivibrio</taxon>
    </lineage>
</organism>
<evidence type="ECO:0000313" key="3">
    <source>
        <dbReference type="Proteomes" id="UP000182624"/>
    </source>
</evidence>
<dbReference type="OrthoDB" id="9810918at2"/>
<keyword evidence="1" id="KW-0175">Coiled coil</keyword>
<gene>
    <name evidence="2" type="ORF">SAMN04487928_10417</name>
</gene>
<protein>
    <submittedName>
        <fullName evidence="2">Uncharacterized protein</fullName>
    </submittedName>
</protein>
<proteinExistence type="predicted"/>
<dbReference type="EMBL" id="FOXO01000004">
    <property type="protein sequence ID" value="SFP57669.1"/>
    <property type="molecule type" value="Genomic_DNA"/>
</dbReference>
<keyword evidence="3" id="KW-1185">Reference proteome</keyword>
<dbReference type="Proteomes" id="UP000182624">
    <property type="component" value="Unassembled WGS sequence"/>
</dbReference>
<sequence length="97" mass="11216">MKFDELSPELIEKAQKCENYEERMAFIRENEIELTDDQMEAVNGGRGSHMYGEKCPECKKDILMPTGKSRPGKIFGTLWPDYEYACGACGYTTWKYI</sequence>
<evidence type="ECO:0000256" key="1">
    <source>
        <dbReference type="SAM" id="Coils"/>
    </source>
</evidence>
<feature type="coiled-coil region" evidence="1">
    <location>
        <begin position="10"/>
        <end position="37"/>
    </location>
</feature>
<evidence type="ECO:0000313" key="2">
    <source>
        <dbReference type="EMBL" id="SFP57669.1"/>
    </source>
</evidence>
<dbReference type="RefSeq" id="WP_074884436.1">
    <property type="nucleotide sequence ID" value="NZ_FOXO01000004.1"/>
</dbReference>
<dbReference type="AlphaFoldDB" id="A0A1I5RGG9"/>
<accession>A0A1I5RGG9</accession>
<name>A0A1I5RGG9_9FIRM</name>